<accession>A0A6A5WD78</accession>
<feature type="transmembrane region" description="Helical" evidence="1">
    <location>
        <begin position="421"/>
        <end position="445"/>
    </location>
</feature>
<keyword evidence="1" id="KW-0812">Transmembrane</keyword>
<dbReference type="EMBL" id="ML977600">
    <property type="protein sequence ID" value="KAF1998844.1"/>
    <property type="molecule type" value="Genomic_DNA"/>
</dbReference>
<feature type="transmembrane region" description="Helical" evidence="1">
    <location>
        <begin position="55"/>
        <end position="74"/>
    </location>
</feature>
<feature type="transmembrane region" description="Helical" evidence="1">
    <location>
        <begin position="20"/>
        <end position="43"/>
    </location>
</feature>
<dbReference type="InterPro" id="IPR018825">
    <property type="entry name" value="DUF2427"/>
</dbReference>
<reference evidence="4" key="1">
    <citation type="journal article" date="2020" name="Stud. Mycol.">
        <title>101 Dothideomycetes genomes: a test case for predicting lifestyles and emergence of pathogens.</title>
        <authorList>
            <person name="Haridas S."/>
            <person name="Albert R."/>
            <person name="Binder M."/>
            <person name="Bloem J."/>
            <person name="Labutti K."/>
            <person name="Salamov A."/>
            <person name="Andreopoulos B."/>
            <person name="Baker S."/>
            <person name="Barry K."/>
            <person name="Bills G."/>
            <person name="Bluhm B."/>
            <person name="Cannon C."/>
            <person name="Castanera R."/>
            <person name="Culley D."/>
            <person name="Daum C."/>
            <person name="Ezra D."/>
            <person name="Gonzalez J."/>
            <person name="Henrissat B."/>
            <person name="Kuo A."/>
            <person name="Liang C."/>
            <person name="Lipzen A."/>
            <person name="Lutzoni F."/>
            <person name="Magnuson J."/>
            <person name="Mondo S."/>
            <person name="Nolan M."/>
            <person name="Ohm R."/>
            <person name="Pangilinan J."/>
            <person name="Park H.-J."/>
            <person name="Ramirez L."/>
            <person name="Alfaro M."/>
            <person name="Sun H."/>
            <person name="Tritt A."/>
            <person name="Yoshinaga Y."/>
            <person name="Zwiers L.-H."/>
            <person name="Turgeon B."/>
            <person name="Goodwin S."/>
            <person name="Spatafora J."/>
            <person name="Crous P."/>
            <person name="Grigoriev I."/>
        </authorList>
    </citation>
    <scope>NUCLEOTIDE SEQUENCE</scope>
    <source>
        <strain evidence="4">CBS 123094</strain>
    </source>
</reference>
<dbReference type="Pfam" id="PF10355">
    <property type="entry name" value="Ytp1"/>
    <property type="match status" value="1"/>
</dbReference>
<evidence type="ECO:0000313" key="5">
    <source>
        <dbReference type="Proteomes" id="UP000799779"/>
    </source>
</evidence>
<keyword evidence="1" id="KW-1133">Transmembrane helix</keyword>
<evidence type="ECO:0000259" key="2">
    <source>
        <dbReference type="Pfam" id="PF10348"/>
    </source>
</evidence>
<keyword evidence="1" id="KW-0472">Membrane</keyword>
<feature type="transmembrane region" description="Helical" evidence="1">
    <location>
        <begin position="249"/>
        <end position="269"/>
    </location>
</feature>
<dbReference type="Pfam" id="PF10348">
    <property type="entry name" value="DUF2427"/>
    <property type="match status" value="1"/>
</dbReference>
<name>A0A6A5WD78_9PLEO</name>
<feature type="transmembrane region" description="Helical" evidence="1">
    <location>
        <begin position="358"/>
        <end position="376"/>
    </location>
</feature>
<dbReference type="Proteomes" id="UP000799779">
    <property type="component" value="Unassembled WGS sequence"/>
</dbReference>
<proteinExistence type="predicted"/>
<evidence type="ECO:0000313" key="4">
    <source>
        <dbReference type="EMBL" id="KAF1998844.1"/>
    </source>
</evidence>
<dbReference type="PANTHER" id="PTHR31685:SF3">
    <property type="entry name" value="INTEGRAL MEMBRANE PROTEIN (AFU_ORTHOLOGUE AFUA_6G12730)"/>
    <property type="match status" value="1"/>
</dbReference>
<dbReference type="PANTHER" id="PTHR31685">
    <property type="entry name" value="INTEGRAL MEMBRANE PROTEIN (AFU_ORTHOLOGUE AFUA_6G12730)-RELATED"/>
    <property type="match status" value="1"/>
</dbReference>
<dbReference type="OrthoDB" id="4005299at2759"/>
<dbReference type="InterPro" id="IPR018827">
    <property type="entry name" value="YTP1_C"/>
</dbReference>
<feature type="transmembrane region" description="Helical" evidence="1">
    <location>
        <begin position="86"/>
        <end position="107"/>
    </location>
</feature>
<feature type="transmembrane region" description="Helical" evidence="1">
    <location>
        <begin position="320"/>
        <end position="338"/>
    </location>
</feature>
<evidence type="ECO:0000256" key="1">
    <source>
        <dbReference type="SAM" id="Phobius"/>
    </source>
</evidence>
<feature type="transmembrane region" description="Helical" evidence="1">
    <location>
        <begin position="173"/>
        <end position="196"/>
    </location>
</feature>
<feature type="transmembrane region" description="Helical" evidence="1">
    <location>
        <begin position="388"/>
        <end position="406"/>
    </location>
</feature>
<feature type="transmembrane region" description="Helical" evidence="1">
    <location>
        <begin position="216"/>
        <end position="237"/>
    </location>
</feature>
<evidence type="ECO:0008006" key="6">
    <source>
        <dbReference type="Google" id="ProtNLM"/>
    </source>
</evidence>
<feature type="domain" description="DUF2427" evidence="2">
    <location>
        <begin position="9"/>
        <end position="95"/>
    </location>
</feature>
<evidence type="ECO:0000259" key="3">
    <source>
        <dbReference type="Pfam" id="PF10355"/>
    </source>
</evidence>
<protein>
    <recommendedName>
        <fullName evidence="6">Integral membrane protein</fullName>
    </recommendedName>
</protein>
<sequence>MDRGNVGADTYFRLPERTEVMILHIACMSMSWFIILPLAVMLSIAHSRFRLHMQLLFAITNTMGIVFGSVYDHVTPNLYEGEKHGLVGWMSTFVAFGWVGGSMITTLPCRTRSTQSQDIQTADVSHDLDNGVCGEDRHSLLGHTGIDSFLWGRFSFLSRFERTLRAARITTAILCRLILLFGYLSFATGVIVYSGIFQGRSIFNGLAHFIKGSIFLWYGLLMFGRWMGCFAEFGWAWNERPPHNLATRWQFMIPSAELLESAVIALYGASNVWLEHLSNPGGEWSPSDLEHVSIAVMFFGGGTLGVLIESKITHMHNRGSHPMNPMPAIVIYILGSIMSTHHQSSKVSAMLHMQWGNLFMGFSFARIATYVILYRMPSKWYLPQRPPTEFISSFCLLTGGIILMLSNRDTFEALEDNSLDAMFIFSITTGCTALLMAWTAVCLAISMGKRRNPLGALHSTDM</sequence>
<dbReference type="AlphaFoldDB" id="A0A6A5WD78"/>
<keyword evidence="5" id="KW-1185">Reference proteome</keyword>
<gene>
    <name evidence="4" type="ORF">P154DRAFT_621332</name>
</gene>
<organism evidence="4 5">
    <name type="scientific">Amniculicola lignicola CBS 123094</name>
    <dbReference type="NCBI Taxonomy" id="1392246"/>
    <lineage>
        <taxon>Eukaryota</taxon>
        <taxon>Fungi</taxon>
        <taxon>Dikarya</taxon>
        <taxon>Ascomycota</taxon>
        <taxon>Pezizomycotina</taxon>
        <taxon>Dothideomycetes</taxon>
        <taxon>Pleosporomycetidae</taxon>
        <taxon>Pleosporales</taxon>
        <taxon>Amniculicolaceae</taxon>
        <taxon>Amniculicola</taxon>
    </lineage>
</organism>
<feature type="transmembrane region" description="Helical" evidence="1">
    <location>
        <begin position="289"/>
        <end position="308"/>
    </location>
</feature>
<feature type="domain" description="Protein YTP1-like C-terminal" evidence="3">
    <location>
        <begin position="182"/>
        <end position="445"/>
    </location>
</feature>